<evidence type="ECO:0000313" key="2">
    <source>
        <dbReference type="EMBL" id="KAK3251764.1"/>
    </source>
</evidence>
<name>A0AAE0CCG9_9CHLO</name>
<feature type="compositionally biased region" description="Basic and acidic residues" evidence="1">
    <location>
        <begin position="146"/>
        <end position="159"/>
    </location>
</feature>
<accession>A0AAE0CCG9</accession>
<proteinExistence type="predicted"/>
<dbReference type="EMBL" id="LGRX02025847">
    <property type="protein sequence ID" value="KAK3251764.1"/>
    <property type="molecule type" value="Genomic_DNA"/>
</dbReference>
<protein>
    <submittedName>
        <fullName evidence="2">Uncharacterized protein</fullName>
    </submittedName>
</protein>
<dbReference type="Proteomes" id="UP001190700">
    <property type="component" value="Unassembled WGS sequence"/>
</dbReference>
<reference evidence="2 3" key="1">
    <citation type="journal article" date="2015" name="Genome Biol. Evol.">
        <title>Comparative Genomics of a Bacterivorous Green Alga Reveals Evolutionary Causalities and Consequences of Phago-Mixotrophic Mode of Nutrition.</title>
        <authorList>
            <person name="Burns J.A."/>
            <person name="Paasch A."/>
            <person name="Narechania A."/>
            <person name="Kim E."/>
        </authorList>
    </citation>
    <scope>NUCLEOTIDE SEQUENCE [LARGE SCALE GENOMIC DNA]</scope>
    <source>
        <strain evidence="2 3">PLY_AMNH</strain>
    </source>
</reference>
<organism evidence="2 3">
    <name type="scientific">Cymbomonas tetramitiformis</name>
    <dbReference type="NCBI Taxonomy" id="36881"/>
    <lineage>
        <taxon>Eukaryota</taxon>
        <taxon>Viridiplantae</taxon>
        <taxon>Chlorophyta</taxon>
        <taxon>Pyramimonadophyceae</taxon>
        <taxon>Pyramimonadales</taxon>
        <taxon>Pyramimonadaceae</taxon>
        <taxon>Cymbomonas</taxon>
    </lineage>
</organism>
<dbReference type="AlphaFoldDB" id="A0AAE0CCG9"/>
<sequence length="182" mass="19759">MPQVFQMYADKMYDVLSKKTASSMKYDGRLTKTLYSADEAVERLKRVENWIHGVYSLLCNRYTVLQLRAAIDGEGASKADSDSFRAKLKFVEDCVYQGTEDLVIDTLVQEYIDEFEPGKNKASLYANMKSAALAETGGAHGGGRGGKGDKGWRDDKKEQNPAGGKGKGKGRGKASGNAGADA</sequence>
<gene>
    <name evidence="2" type="ORF">CYMTET_38906</name>
</gene>
<evidence type="ECO:0000256" key="1">
    <source>
        <dbReference type="SAM" id="MobiDB-lite"/>
    </source>
</evidence>
<keyword evidence="3" id="KW-1185">Reference proteome</keyword>
<feature type="region of interest" description="Disordered" evidence="1">
    <location>
        <begin position="136"/>
        <end position="182"/>
    </location>
</feature>
<evidence type="ECO:0000313" key="3">
    <source>
        <dbReference type="Proteomes" id="UP001190700"/>
    </source>
</evidence>
<comment type="caution">
    <text evidence="2">The sequence shown here is derived from an EMBL/GenBank/DDBJ whole genome shotgun (WGS) entry which is preliminary data.</text>
</comment>